<dbReference type="AlphaFoldDB" id="A0A1I6TT40"/>
<dbReference type="PROSITE" id="PS51257">
    <property type="entry name" value="PROKAR_LIPOPROTEIN"/>
    <property type="match status" value="1"/>
</dbReference>
<gene>
    <name evidence="2" type="ORF">SAMN04488556_3394</name>
</gene>
<accession>A0A1I6TT40</accession>
<proteinExistence type="predicted"/>
<dbReference type="Proteomes" id="UP000199199">
    <property type="component" value="Unassembled WGS sequence"/>
</dbReference>
<evidence type="ECO:0000313" key="2">
    <source>
        <dbReference type="EMBL" id="SFS92238.1"/>
    </source>
</evidence>
<reference evidence="3" key="1">
    <citation type="submission" date="2016-10" db="EMBL/GenBank/DDBJ databases">
        <authorList>
            <person name="Varghese N."/>
            <person name="Submissions S."/>
        </authorList>
    </citation>
    <scope>NUCLEOTIDE SEQUENCE [LARGE SCALE GENOMIC DNA]</scope>
    <source>
        <strain evidence="3">DSM 22427</strain>
    </source>
</reference>
<dbReference type="EMBL" id="FOZS01000003">
    <property type="protein sequence ID" value="SFS92238.1"/>
    <property type="molecule type" value="Genomic_DNA"/>
</dbReference>
<feature type="compositionally biased region" description="Polar residues" evidence="1">
    <location>
        <begin position="30"/>
        <end position="49"/>
    </location>
</feature>
<name>A0A1I6TT40_9EURY</name>
<evidence type="ECO:0000256" key="1">
    <source>
        <dbReference type="SAM" id="MobiDB-lite"/>
    </source>
</evidence>
<organism evidence="2 3">
    <name type="scientific">Halostagnicola kamekurae</name>
    <dbReference type="NCBI Taxonomy" id="619731"/>
    <lineage>
        <taxon>Archaea</taxon>
        <taxon>Methanobacteriati</taxon>
        <taxon>Methanobacteriota</taxon>
        <taxon>Stenosarchaea group</taxon>
        <taxon>Halobacteria</taxon>
        <taxon>Halobacteriales</taxon>
        <taxon>Natrialbaceae</taxon>
        <taxon>Halostagnicola</taxon>
    </lineage>
</organism>
<sequence>MVSRRSVLQTGAAVGGITSLAGCSRDGTDTSDSNETQSDSTNNTSTEGTAESDGGGVSFDGETTAYTEWMFNPAEINVESAGFGYTDVTTLLDSDAKSASELESYYGAMFGDRLSVDDIEYSLTMNQFVILSGNVDGATLANGLGLSEEGEYRDFTVFTDDGGFLLAESTDYVLAGRGAYGIESDNRMELKLAIDTYVDERDRYVEREGAYEDLMSQLSTATVSYGDLPAPSVAEEADESDFLTSAVTQEIRDDQLALTVVELYGGETDVDLNALEQEYETTTSEELTIVGTSQEGRLAMVELEGEPSDVDLEPI</sequence>
<keyword evidence="3" id="KW-1185">Reference proteome</keyword>
<feature type="region of interest" description="Disordered" evidence="1">
    <location>
        <begin position="19"/>
        <end position="59"/>
    </location>
</feature>
<protein>
    <submittedName>
        <fullName evidence="2">Uncharacterized protein</fullName>
    </submittedName>
</protein>
<evidence type="ECO:0000313" key="3">
    <source>
        <dbReference type="Proteomes" id="UP000199199"/>
    </source>
</evidence>